<evidence type="ECO:0000313" key="2">
    <source>
        <dbReference type="EMBL" id="WAR12869.1"/>
    </source>
</evidence>
<dbReference type="Proteomes" id="UP001164746">
    <property type="component" value="Chromosome 8"/>
</dbReference>
<keyword evidence="3" id="KW-1185">Reference proteome</keyword>
<dbReference type="InterPro" id="IPR000008">
    <property type="entry name" value="C2_dom"/>
</dbReference>
<sequence>VGRTENVQNCLDPDFAKCFTVDYMFEQVQKVKISIRSEEVKEGGEMVMCTFTARKLENKDFLGKSDPYLEILKRTSDGGWQVVHRTEVVKNNLNPRWRPFQAGQVFLVHRIF</sequence>
<gene>
    <name evidence="2" type="ORF">MAR_027049</name>
</gene>
<dbReference type="Pfam" id="PF00168">
    <property type="entry name" value="C2"/>
    <property type="match status" value="1"/>
</dbReference>
<evidence type="ECO:0000259" key="1">
    <source>
        <dbReference type="PROSITE" id="PS50004"/>
    </source>
</evidence>
<feature type="domain" description="C2" evidence="1">
    <location>
        <begin position="27"/>
        <end position="112"/>
    </location>
</feature>
<dbReference type="Gene3D" id="2.60.40.150">
    <property type="entry name" value="C2 domain"/>
    <property type="match status" value="1"/>
</dbReference>
<dbReference type="CDD" id="cd04047">
    <property type="entry name" value="C2B_Copine"/>
    <property type="match status" value="1"/>
</dbReference>
<protein>
    <submittedName>
        <fullName evidence="2">CPNE3-like protein</fullName>
    </submittedName>
</protein>
<proteinExistence type="predicted"/>
<name>A0ABY7EUS6_MYAAR</name>
<dbReference type="SUPFAM" id="SSF49562">
    <property type="entry name" value="C2 domain (Calcium/lipid-binding domain, CaLB)"/>
    <property type="match status" value="1"/>
</dbReference>
<dbReference type="InterPro" id="IPR037768">
    <property type="entry name" value="C2B_Copine"/>
</dbReference>
<dbReference type="EMBL" id="CP111019">
    <property type="protein sequence ID" value="WAR12869.1"/>
    <property type="molecule type" value="Genomic_DNA"/>
</dbReference>
<dbReference type="InterPro" id="IPR035892">
    <property type="entry name" value="C2_domain_sf"/>
</dbReference>
<dbReference type="InterPro" id="IPR045052">
    <property type="entry name" value="Copine"/>
</dbReference>
<organism evidence="2 3">
    <name type="scientific">Mya arenaria</name>
    <name type="common">Soft-shell clam</name>
    <dbReference type="NCBI Taxonomy" id="6604"/>
    <lineage>
        <taxon>Eukaryota</taxon>
        <taxon>Metazoa</taxon>
        <taxon>Spiralia</taxon>
        <taxon>Lophotrochozoa</taxon>
        <taxon>Mollusca</taxon>
        <taxon>Bivalvia</taxon>
        <taxon>Autobranchia</taxon>
        <taxon>Heteroconchia</taxon>
        <taxon>Euheterodonta</taxon>
        <taxon>Imparidentia</taxon>
        <taxon>Neoheterodontei</taxon>
        <taxon>Myida</taxon>
        <taxon>Myoidea</taxon>
        <taxon>Myidae</taxon>
        <taxon>Mya</taxon>
    </lineage>
</organism>
<feature type="non-terminal residue" evidence="2">
    <location>
        <position position="112"/>
    </location>
</feature>
<dbReference type="PANTHER" id="PTHR10857">
    <property type="entry name" value="COPINE"/>
    <property type="match status" value="1"/>
</dbReference>
<dbReference type="PROSITE" id="PS50004">
    <property type="entry name" value="C2"/>
    <property type="match status" value="1"/>
</dbReference>
<reference evidence="2" key="1">
    <citation type="submission" date="2022-11" db="EMBL/GenBank/DDBJ databases">
        <title>Centuries of genome instability and evolution in soft-shell clam transmissible cancer (bioRxiv).</title>
        <authorList>
            <person name="Hart S.F.M."/>
            <person name="Yonemitsu M.A."/>
            <person name="Giersch R.M."/>
            <person name="Beal B.F."/>
            <person name="Arriagada G."/>
            <person name="Davis B.W."/>
            <person name="Ostrander E.A."/>
            <person name="Goff S.P."/>
            <person name="Metzger M.J."/>
        </authorList>
    </citation>
    <scope>NUCLEOTIDE SEQUENCE</scope>
    <source>
        <strain evidence="2">MELC-2E11</strain>
        <tissue evidence="2">Siphon/mantle</tissue>
    </source>
</reference>
<accession>A0ABY7EUS6</accession>
<dbReference type="PANTHER" id="PTHR10857:SF102">
    <property type="entry name" value="C2 DOMAIN-CONTAINING PROTEIN"/>
    <property type="match status" value="1"/>
</dbReference>
<evidence type="ECO:0000313" key="3">
    <source>
        <dbReference type="Proteomes" id="UP001164746"/>
    </source>
</evidence>